<feature type="region of interest" description="Disordered" evidence="1">
    <location>
        <begin position="579"/>
        <end position="661"/>
    </location>
</feature>
<evidence type="ECO:0000313" key="3">
    <source>
        <dbReference type="Proteomes" id="UP000297814"/>
    </source>
</evidence>
<reference evidence="2 3" key="1">
    <citation type="submission" date="2017-12" db="EMBL/GenBank/DDBJ databases">
        <title>Comparative genomics of Botrytis spp.</title>
        <authorList>
            <person name="Valero-Jimenez C.A."/>
            <person name="Tapia P."/>
            <person name="Veloso J."/>
            <person name="Silva-Moreno E."/>
            <person name="Staats M."/>
            <person name="Valdes J.H."/>
            <person name="Van Kan J.A.L."/>
        </authorList>
    </citation>
    <scope>NUCLEOTIDE SEQUENCE [LARGE SCALE GENOMIC DNA]</scope>
    <source>
        <strain evidence="2 3">Bh0001</strain>
    </source>
</reference>
<dbReference type="EMBL" id="PQXK01000022">
    <property type="protein sequence ID" value="TGO41409.1"/>
    <property type="molecule type" value="Genomic_DNA"/>
</dbReference>
<sequence>MSDRRITQEEVDKRTQIASERTSMTTTIPPPPENFPQFSQNEANGMQTEENAVSGRLAKTPTQDFANFNRQVNVSGNEFDISPKQLSATGNGDRKEMETKPSTDASGNALKVKPLTRKNAIRGKKRRRSPFQRYQHCSTKDVDNDNIQTDDEDGHECQYEHRDGCEYGDENGDDAEPSQSLCKQILLFGFIKRRQNKKLKKSMVLEFYKSNISGNILGAESNFRDLAATSHLNDMNSNDARESERIRTGREEIHNGAIVPDPNFSTQVLFSKEKTPPKIIEVEPVNRNITIIRKMVKESPEEPKISTWKLIRHRVSSWTGRLNPLRKWSQSGRDNEARMSLRHGEANLGALTRDEFRQNADAPGTREVEAGEVIRVLNPVDCVRTCLISRSKSVRSVEPVIEDAYLGGTTLRRRPRVARLRREFAVSIDEVVNSNGTRYQMIEFDIQASSASRGYSETTTTTTSKVFGPNNRILQSLETLALMSGEADDSIQEDADFGAPLCRYSSREPSAEEARDTESDMNVNQHQIATSMVVAPAPEELRGSRILDNYTSTMDAINENSYPEVHRICDALKKYGTKMDPIPESDLENDSEASQRSNSDPPSLADTMNTSASSMSVQQKSSRGVSRSNAIRRKRRSMRFEPYTLSSWNGRGNNLKGTMQQ</sequence>
<feature type="compositionally biased region" description="Basic and acidic residues" evidence="1">
    <location>
        <begin position="1"/>
        <end position="15"/>
    </location>
</feature>
<feature type="compositionally biased region" description="Polar residues" evidence="1">
    <location>
        <begin position="16"/>
        <end position="27"/>
    </location>
</feature>
<feature type="region of interest" description="Disordered" evidence="1">
    <location>
        <begin position="1"/>
        <end position="62"/>
    </location>
</feature>
<proteinExistence type="predicted"/>
<dbReference type="Proteomes" id="UP000297814">
    <property type="component" value="Unassembled WGS sequence"/>
</dbReference>
<feature type="compositionally biased region" description="Polar residues" evidence="1">
    <location>
        <begin position="644"/>
        <end position="661"/>
    </location>
</feature>
<feature type="compositionally biased region" description="Polar residues" evidence="1">
    <location>
        <begin position="36"/>
        <end position="51"/>
    </location>
</feature>
<feature type="region of interest" description="Disordered" evidence="1">
    <location>
        <begin position="76"/>
        <end position="136"/>
    </location>
</feature>
<feature type="compositionally biased region" description="Basic and acidic residues" evidence="1">
    <location>
        <begin position="92"/>
        <end position="101"/>
    </location>
</feature>
<feature type="compositionally biased region" description="Basic residues" evidence="1">
    <location>
        <begin position="114"/>
        <end position="130"/>
    </location>
</feature>
<accession>A0A4Z1GZY0</accession>
<evidence type="ECO:0000313" key="2">
    <source>
        <dbReference type="EMBL" id="TGO41409.1"/>
    </source>
</evidence>
<gene>
    <name evidence="2" type="ORF">BHYA_0022g00500</name>
</gene>
<organism evidence="2 3">
    <name type="scientific">Botrytis hyacinthi</name>
    <dbReference type="NCBI Taxonomy" id="278943"/>
    <lineage>
        <taxon>Eukaryota</taxon>
        <taxon>Fungi</taxon>
        <taxon>Dikarya</taxon>
        <taxon>Ascomycota</taxon>
        <taxon>Pezizomycotina</taxon>
        <taxon>Leotiomycetes</taxon>
        <taxon>Helotiales</taxon>
        <taxon>Sclerotiniaceae</taxon>
        <taxon>Botrytis</taxon>
    </lineage>
</organism>
<keyword evidence="3" id="KW-1185">Reference proteome</keyword>
<feature type="compositionally biased region" description="Polar residues" evidence="1">
    <location>
        <begin position="592"/>
        <end position="610"/>
    </location>
</feature>
<feature type="compositionally biased region" description="Low complexity" evidence="1">
    <location>
        <begin position="611"/>
        <end position="622"/>
    </location>
</feature>
<name>A0A4Z1GZY0_9HELO</name>
<comment type="caution">
    <text evidence="2">The sequence shown here is derived from an EMBL/GenBank/DDBJ whole genome shotgun (WGS) entry which is preliminary data.</text>
</comment>
<evidence type="ECO:0000256" key="1">
    <source>
        <dbReference type="SAM" id="MobiDB-lite"/>
    </source>
</evidence>
<protein>
    <submittedName>
        <fullName evidence="2">Uncharacterized protein</fullName>
    </submittedName>
</protein>
<dbReference type="AlphaFoldDB" id="A0A4Z1GZY0"/>